<reference evidence="2 3" key="1">
    <citation type="submission" date="2016-01" db="EMBL/GenBank/DDBJ databases">
        <title>Genome Sequences of Twelve Sporeforming Bacillus Species Isolated from Foods.</title>
        <authorList>
            <person name="Berendsen E.M."/>
            <person name="Wells-Bennik M.H."/>
            <person name="Krawcyk A.O."/>
            <person name="De Jong A."/>
            <person name="Holsappel S."/>
            <person name="Eijlander R.T."/>
            <person name="Kuipers O.P."/>
        </authorList>
    </citation>
    <scope>NUCLEOTIDE SEQUENCE [LARGE SCALE GENOMIC DNA]</scope>
    <source>
        <strain evidence="2 3">B4102</strain>
    </source>
</reference>
<dbReference type="InterPro" id="IPR013249">
    <property type="entry name" value="RNA_pol_sigma70_r4_t2"/>
</dbReference>
<sequence length="163" mass="19282">MQTWVDRLIDEYTVGKQDLEKFKAKLDIYDKDKDDAEKRKNFTLINGMISDMDYSLDWMKKGRRPGNRRGVDRQSVYQRTALIDMDLFPSLDLTPSKRVLSDEEKKKIIDVLLEMSSRERQCYLMHMAQGMSYGQIAEELEISRRTVQQYVERAKKKVKNFVA</sequence>
<dbReference type="Gene3D" id="1.10.10.10">
    <property type="entry name" value="Winged helix-like DNA-binding domain superfamily/Winged helix DNA-binding domain"/>
    <property type="match status" value="1"/>
</dbReference>
<dbReference type="SUPFAM" id="SSF88659">
    <property type="entry name" value="Sigma3 and sigma4 domains of RNA polymerase sigma factors"/>
    <property type="match status" value="1"/>
</dbReference>
<evidence type="ECO:0000313" key="3">
    <source>
        <dbReference type="Proteomes" id="UP000075666"/>
    </source>
</evidence>
<dbReference type="Proteomes" id="UP000075666">
    <property type="component" value="Unassembled WGS sequence"/>
</dbReference>
<proteinExistence type="predicted"/>
<protein>
    <recommendedName>
        <fullName evidence="1">HTH luxR-type domain-containing protein</fullName>
    </recommendedName>
</protein>
<dbReference type="InterPro" id="IPR000792">
    <property type="entry name" value="Tscrpt_reg_LuxR_C"/>
</dbReference>
<dbReference type="NCBIfam" id="NF005385">
    <property type="entry name" value="PRK06930.1"/>
    <property type="match status" value="1"/>
</dbReference>
<dbReference type="PROSITE" id="PS00622">
    <property type="entry name" value="HTH_LUXR_1"/>
    <property type="match status" value="1"/>
</dbReference>
<dbReference type="Pfam" id="PF08281">
    <property type="entry name" value="Sigma70_r4_2"/>
    <property type="match status" value="1"/>
</dbReference>
<gene>
    <name evidence="2" type="ORF">B4102_3601</name>
</gene>
<dbReference type="STRING" id="46224.B4102_3601"/>
<comment type="caution">
    <text evidence="2">The sequence shown here is derived from an EMBL/GenBank/DDBJ whole genome shotgun (WGS) entry which is preliminary data.</text>
</comment>
<dbReference type="CDD" id="cd06171">
    <property type="entry name" value="Sigma70_r4"/>
    <property type="match status" value="1"/>
</dbReference>
<dbReference type="PATRIC" id="fig|46224.3.peg.280"/>
<dbReference type="InterPro" id="IPR014284">
    <property type="entry name" value="RNA_pol_sigma-70_dom"/>
</dbReference>
<dbReference type="InterPro" id="IPR013324">
    <property type="entry name" value="RNA_pol_sigma_r3/r4-like"/>
</dbReference>
<dbReference type="InterPro" id="IPR036388">
    <property type="entry name" value="WH-like_DNA-bd_sf"/>
</dbReference>
<keyword evidence="3" id="KW-1185">Reference proteome</keyword>
<dbReference type="AlphaFoldDB" id="A0A150KMA3"/>
<evidence type="ECO:0000313" key="2">
    <source>
        <dbReference type="EMBL" id="KYC94380.1"/>
    </source>
</evidence>
<dbReference type="GO" id="GO:0006352">
    <property type="term" value="P:DNA-templated transcription initiation"/>
    <property type="evidence" value="ECO:0007669"/>
    <property type="project" value="InterPro"/>
</dbReference>
<organism evidence="2 3">
    <name type="scientific">Heyndrickxia sporothermodurans</name>
    <dbReference type="NCBI Taxonomy" id="46224"/>
    <lineage>
        <taxon>Bacteria</taxon>
        <taxon>Bacillati</taxon>
        <taxon>Bacillota</taxon>
        <taxon>Bacilli</taxon>
        <taxon>Bacillales</taxon>
        <taxon>Bacillaceae</taxon>
        <taxon>Heyndrickxia</taxon>
    </lineage>
</organism>
<name>A0A150KMA3_9BACI</name>
<dbReference type="NCBIfam" id="TIGR02937">
    <property type="entry name" value="sigma70-ECF"/>
    <property type="match status" value="1"/>
</dbReference>
<evidence type="ECO:0000259" key="1">
    <source>
        <dbReference type="PROSITE" id="PS00622"/>
    </source>
</evidence>
<dbReference type="EMBL" id="LQYN01000101">
    <property type="protein sequence ID" value="KYC94380.1"/>
    <property type="molecule type" value="Genomic_DNA"/>
</dbReference>
<accession>A0A150KMA3</accession>
<dbReference type="GO" id="GO:0003677">
    <property type="term" value="F:DNA binding"/>
    <property type="evidence" value="ECO:0007669"/>
    <property type="project" value="InterPro"/>
</dbReference>
<dbReference type="GO" id="GO:0016987">
    <property type="term" value="F:sigma factor activity"/>
    <property type="evidence" value="ECO:0007669"/>
    <property type="project" value="InterPro"/>
</dbReference>
<feature type="domain" description="HTH luxR-type" evidence="1">
    <location>
        <begin position="130"/>
        <end position="157"/>
    </location>
</feature>